<evidence type="ECO:0000313" key="2">
    <source>
        <dbReference type="Proteomes" id="UP000252517"/>
    </source>
</evidence>
<gene>
    <name evidence="1" type="ORF">TH25_03040</name>
</gene>
<proteinExistence type="predicted"/>
<protein>
    <submittedName>
        <fullName evidence="1">Uncharacterized protein</fullName>
    </submittedName>
</protein>
<dbReference type="EMBL" id="JPWH01000001">
    <property type="protein sequence ID" value="RCK54290.1"/>
    <property type="molecule type" value="Genomic_DNA"/>
</dbReference>
<sequence>MIDSKTGERIMVFIDELSGPYIRVSVWNDADALEDLLSDKYDVLYEMKSPQDLKEDGGKEYYFGSVADPEKLQEILDEIEI</sequence>
<reference evidence="1 2" key="1">
    <citation type="submission" date="2014-07" db="EMBL/GenBank/DDBJ databases">
        <title>Draft genome sequence of Thalassospira profundimaris S25-3-2.</title>
        <authorList>
            <person name="Lai Q."/>
            <person name="Shao Z."/>
        </authorList>
    </citation>
    <scope>NUCLEOTIDE SEQUENCE [LARGE SCALE GENOMIC DNA]</scope>
    <source>
        <strain evidence="1 2">S25-3-2</strain>
    </source>
</reference>
<name>A0A367XM88_9PROT</name>
<dbReference type="Proteomes" id="UP000252517">
    <property type="component" value="Unassembled WGS sequence"/>
</dbReference>
<dbReference type="OrthoDB" id="7029025at2"/>
<accession>A0A367XM88</accession>
<evidence type="ECO:0000313" key="1">
    <source>
        <dbReference type="EMBL" id="RCK54290.1"/>
    </source>
</evidence>
<organism evidence="1 2">
    <name type="scientific">Thalassospira profundimaris</name>
    <dbReference type="NCBI Taxonomy" id="502049"/>
    <lineage>
        <taxon>Bacteria</taxon>
        <taxon>Pseudomonadati</taxon>
        <taxon>Pseudomonadota</taxon>
        <taxon>Alphaproteobacteria</taxon>
        <taxon>Rhodospirillales</taxon>
        <taxon>Thalassospiraceae</taxon>
        <taxon>Thalassospira</taxon>
    </lineage>
</organism>
<dbReference type="AlphaFoldDB" id="A0A367XM88"/>
<comment type="caution">
    <text evidence="1">The sequence shown here is derived from an EMBL/GenBank/DDBJ whole genome shotgun (WGS) entry which is preliminary data.</text>
</comment>